<protein>
    <recommendedName>
        <fullName evidence="2">Anti-sigma factor antagonist</fullName>
    </recommendedName>
</protein>
<accession>A0A098R2F7</accession>
<dbReference type="Pfam" id="PF01740">
    <property type="entry name" value="STAS"/>
    <property type="match status" value="1"/>
</dbReference>
<comment type="similarity">
    <text evidence="1 2">Belongs to the anti-sigma-factor antagonist family.</text>
</comment>
<evidence type="ECO:0000256" key="1">
    <source>
        <dbReference type="ARBA" id="ARBA00009013"/>
    </source>
</evidence>
<dbReference type="STRING" id="1480694.DC28_02060"/>
<dbReference type="SUPFAM" id="SSF52091">
    <property type="entry name" value="SpoIIaa-like"/>
    <property type="match status" value="1"/>
</dbReference>
<dbReference type="PANTHER" id="PTHR33495:SF2">
    <property type="entry name" value="ANTI-SIGMA FACTOR ANTAGONIST TM_1081-RELATED"/>
    <property type="match status" value="1"/>
</dbReference>
<name>A0A098R2F7_9SPIO</name>
<feature type="domain" description="STAS" evidence="3">
    <location>
        <begin position="16"/>
        <end position="117"/>
    </location>
</feature>
<dbReference type="AlphaFoldDB" id="A0A098R2F7"/>
<keyword evidence="5" id="KW-1185">Reference proteome</keyword>
<dbReference type="GO" id="GO:0043856">
    <property type="term" value="F:anti-sigma factor antagonist activity"/>
    <property type="evidence" value="ECO:0007669"/>
    <property type="project" value="InterPro"/>
</dbReference>
<dbReference type="PANTHER" id="PTHR33495">
    <property type="entry name" value="ANTI-SIGMA FACTOR ANTAGONIST TM_1081-RELATED-RELATED"/>
    <property type="match status" value="1"/>
</dbReference>
<evidence type="ECO:0000313" key="4">
    <source>
        <dbReference type="EMBL" id="KGE73981.1"/>
    </source>
</evidence>
<organism evidence="4 5">
    <name type="scientific">Spirochaeta lutea</name>
    <dbReference type="NCBI Taxonomy" id="1480694"/>
    <lineage>
        <taxon>Bacteria</taxon>
        <taxon>Pseudomonadati</taxon>
        <taxon>Spirochaetota</taxon>
        <taxon>Spirochaetia</taxon>
        <taxon>Spirochaetales</taxon>
        <taxon>Spirochaetaceae</taxon>
        <taxon>Spirochaeta</taxon>
    </lineage>
</organism>
<dbReference type="InterPro" id="IPR036513">
    <property type="entry name" value="STAS_dom_sf"/>
</dbReference>
<dbReference type="NCBIfam" id="TIGR00377">
    <property type="entry name" value="ant_ant_sig"/>
    <property type="match status" value="1"/>
</dbReference>
<dbReference type="PROSITE" id="PS50801">
    <property type="entry name" value="STAS"/>
    <property type="match status" value="1"/>
</dbReference>
<dbReference type="CDD" id="cd07043">
    <property type="entry name" value="STAS_anti-anti-sigma_factors"/>
    <property type="match status" value="1"/>
</dbReference>
<dbReference type="OrthoDB" id="370397at2"/>
<evidence type="ECO:0000256" key="2">
    <source>
        <dbReference type="RuleBase" id="RU003749"/>
    </source>
</evidence>
<dbReference type="RefSeq" id="WP_037544494.1">
    <property type="nucleotide sequence ID" value="NZ_JNUP01000001.1"/>
</dbReference>
<dbReference type="EMBL" id="JNUP01000001">
    <property type="protein sequence ID" value="KGE73981.1"/>
    <property type="molecule type" value="Genomic_DNA"/>
</dbReference>
<evidence type="ECO:0000259" key="3">
    <source>
        <dbReference type="PROSITE" id="PS50801"/>
    </source>
</evidence>
<dbReference type="InterPro" id="IPR003658">
    <property type="entry name" value="Anti-sigma_ant"/>
</dbReference>
<sequence>MSDGIGYKRVDDELYLRGTGNLNARNCDGLKSMVFSILQERGVTHIYIDLSCCTYMDSTFLGLIVGMHKKLKQTGSRGLVIINPSDEAEHHLSAMGLDQIIPISKEMISFPEHLDSCKIKSTENPQDILAAHKNLMDISPENRERFRLLTKMLEQRIQQGTQR</sequence>
<comment type="caution">
    <text evidence="4">The sequence shown here is derived from an EMBL/GenBank/DDBJ whole genome shotgun (WGS) entry which is preliminary data.</text>
</comment>
<proteinExistence type="inferred from homology"/>
<reference evidence="4 5" key="1">
    <citation type="submission" date="2014-05" db="EMBL/GenBank/DDBJ databases">
        <title>De novo Genome Sequence of Spirocheata sp.</title>
        <authorList>
            <person name="Shivani Y."/>
            <person name="Subhash Y."/>
            <person name="Tushar L."/>
            <person name="Sasikala C."/>
            <person name="Ramana C.V."/>
        </authorList>
    </citation>
    <scope>NUCLEOTIDE SEQUENCE [LARGE SCALE GENOMIC DNA]</scope>
    <source>
        <strain evidence="4 5">JC230</strain>
    </source>
</reference>
<dbReference type="InterPro" id="IPR002645">
    <property type="entry name" value="STAS_dom"/>
</dbReference>
<dbReference type="Gene3D" id="3.30.750.24">
    <property type="entry name" value="STAS domain"/>
    <property type="match status" value="1"/>
</dbReference>
<gene>
    <name evidence="4" type="ORF">DC28_02060</name>
</gene>
<dbReference type="eggNOG" id="COG1366">
    <property type="taxonomic scope" value="Bacteria"/>
</dbReference>
<evidence type="ECO:0000313" key="5">
    <source>
        <dbReference type="Proteomes" id="UP000029692"/>
    </source>
</evidence>
<dbReference type="Proteomes" id="UP000029692">
    <property type="component" value="Unassembled WGS sequence"/>
</dbReference>